<evidence type="ECO:0000313" key="3">
    <source>
        <dbReference type="Proteomes" id="UP001293254"/>
    </source>
</evidence>
<feature type="compositionally biased region" description="Acidic residues" evidence="1">
    <location>
        <begin position="13"/>
        <end position="22"/>
    </location>
</feature>
<sequence>MKMAEVERKMEEEQREEEEEEGSTTSVLAGLNLVMILSSLSVSDEESLNFEEVEEREIGGRNCNTRGRRGVSRPSFPTRRHETNEFRAVERQMAKAQTKIRDCRHSRKM</sequence>
<protein>
    <submittedName>
        <fullName evidence="2">Uncharacterized protein</fullName>
    </submittedName>
</protein>
<reference evidence="2" key="2">
    <citation type="journal article" date="2024" name="Plant">
        <title>Genomic evolution and insights into agronomic trait innovations of Sesamum species.</title>
        <authorList>
            <person name="Miao H."/>
            <person name="Wang L."/>
            <person name="Qu L."/>
            <person name="Liu H."/>
            <person name="Sun Y."/>
            <person name="Le M."/>
            <person name="Wang Q."/>
            <person name="Wei S."/>
            <person name="Zheng Y."/>
            <person name="Lin W."/>
            <person name="Duan Y."/>
            <person name="Cao H."/>
            <person name="Xiong S."/>
            <person name="Wang X."/>
            <person name="Wei L."/>
            <person name="Li C."/>
            <person name="Ma Q."/>
            <person name="Ju M."/>
            <person name="Zhao R."/>
            <person name="Li G."/>
            <person name="Mu C."/>
            <person name="Tian Q."/>
            <person name="Mei H."/>
            <person name="Zhang T."/>
            <person name="Gao T."/>
            <person name="Zhang H."/>
        </authorList>
    </citation>
    <scope>NUCLEOTIDE SEQUENCE</scope>
    <source>
        <strain evidence="2">3651</strain>
    </source>
</reference>
<keyword evidence="3" id="KW-1185">Reference proteome</keyword>
<evidence type="ECO:0000313" key="2">
    <source>
        <dbReference type="EMBL" id="KAK4415868.1"/>
    </source>
</evidence>
<gene>
    <name evidence="2" type="ORF">Salat_2694200</name>
</gene>
<organism evidence="2 3">
    <name type="scientific">Sesamum alatum</name>
    <dbReference type="NCBI Taxonomy" id="300844"/>
    <lineage>
        <taxon>Eukaryota</taxon>
        <taxon>Viridiplantae</taxon>
        <taxon>Streptophyta</taxon>
        <taxon>Embryophyta</taxon>
        <taxon>Tracheophyta</taxon>
        <taxon>Spermatophyta</taxon>
        <taxon>Magnoliopsida</taxon>
        <taxon>eudicotyledons</taxon>
        <taxon>Gunneridae</taxon>
        <taxon>Pentapetalae</taxon>
        <taxon>asterids</taxon>
        <taxon>lamiids</taxon>
        <taxon>Lamiales</taxon>
        <taxon>Pedaliaceae</taxon>
        <taxon>Sesamum</taxon>
    </lineage>
</organism>
<reference evidence="2" key="1">
    <citation type="submission" date="2020-06" db="EMBL/GenBank/DDBJ databases">
        <authorList>
            <person name="Li T."/>
            <person name="Hu X."/>
            <person name="Zhang T."/>
            <person name="Song X."/>
            <person name="Zhang H."/>
            <person name="Dai N."/>
            <person name="Sheng W."/>
            <person name="Hou X."/>
            <person name="Wei L."/>
        </authorList>
    </citation>
    <scope>NUCLEOTIDE SEQUENCE</scope>
    <source>
        <strain evidence="2">3651</strain>
        <tissue evidence="2">Leaf</tissue>
    </source>
</reference>
<feature type="compositionally biased region" description="Basic and acidic residues" evidence="1">
    <location>
        <begin position="1"/>
        <end position="12"/>
    </location>
</feature>
<feature type="compositionally biased region" description="Basic and acidic residues" evidence="1">
    <location>
        <begin position="90"/>
        <end position="103"/>
    </location>
</feature>
<evidence type="ECO:0000256" key="1">
    <source>
        <dbReference type="SAM" id="MobiDB-lite"/>
    </source>
</evidence>
<proteinExistence type="predicted"/>
<comment type="caution">
    <text evidence="2">The sequence shown here is derived from an EMBL/GenBank/DDBJ whole genome shotgun (WGS) entry which is preliminary data.</text>
</comment>
<dbReference type="AlphaFoldDB" id="A0AAE1XPX4"/>
<name>A0AAE1XPX4_9LAMI</name>
<feature type="region of interest" description="Disordered" evidence="1">
    <location>
        <begin position="1"/>
        <end position="26"/>
    </location>
</feature>
<dbReference type="Proteomes" id="UP001293254">
    <property type="component" value="Unassembled WGS sequence"/>
</dbReference>
<feature type="region of interest" description="Disordered" evidence="1">
    <location>
        <begin position="90"/>
        <end position="109"/>
    </location>
</feature>
<accession>A0AAE1XPX4</accession>
<dbReference type="EMBL" id="JACGWO010000011">
    <property type="protein sequence ID" value="KAK4415868.1"/>
    <property type="molecule type" value="Genomic_DNA"/>
</dbReference>